<gene>
    <name evidence="2" type="ORF">E6C50_06105</name>
</gene>
<dbReference type="RefSeq" id="WP_136402322.1">
    <property type="nucleotide sequence ID" value="NZ_SSNZ01000002.1"/>
</dbReference>
<keyword evidence="1" id="KW-0732">Signal</keyword>
<name>A0A4S3ZZB9_9FLAO</name>
<sequence length="357" mass="36267">MKKNYFKVLIFTMVMLATLGTYAQQTICVGATKNYSVNTPGTGPAGSTYAWTVTPAAFAGTITGTPNVNANAITINWGTTPAGIYTLQVIETNASGCPGTPVNLTITIEAAPANPVLTLDQPTCAIATGTITVIPPATGTGYTYSIDGVNYQASNVFNSVATGSYNVTIKSVAGCISGSTPAVIDPQPALPSAPVASVTHQPTCTVATGTITVTAPTGTGYEYSVDGTNYQTGMQFTGLTAGATYNVTVKAPGGCISAATLLTINAQPVAPVTPTVVVTQPTCSQPMATIEVTAPLGTGLTYSIDGVNYQTSPIFNNVGQGSYSVTVQNAGGCFSPVQNETVNPQPSAPTTSAIIFN</sequence>
<feature type="signal peptide" evidence="1">
    <location>
        <begin position="1"/>
        <end position="23"/>
    </location>
</feature>
<evidence type="ECO:0008006" key="4">
    <source>
        <dbReference type="Google" id="ProtNLM"/>
    </source>
</evidence>
<keyword evidence="3" id="KW-1185">Reference proteome</keyword>
<evidence type="ECO:0000313" key="2">
    <source>
        <dbReference type="EMBL" id="THF51336.1"/>
    </source>
</evidence>
<dbReference type="EMBL" id="SSNZ01000002">
    <property type="protein sequence ID" value="THF51336.1"/>
    <property type="molecule type" value="Genomic_DNA"/>
</dbReference>
<evidence type="ECO:0000256" key="1">
    <source>
        <dbReference type="SAM" id="SignalP"/>
    </source>
</evidence>
<dbReference type="OrthoDB" id="1447704at2"/>
<reference evidence="2 3" key="1">
    <citation type="submission" date="2019-04" db="EMBL/GenBank/DDBJ databases">
        <title>Flavobacterium sp. nov. isolated from construction timber.</title>
        <authorList>
            <person name="Lin S.-Y."/>
            <person name="Chang C.-T."/>
            <person name="Young C.-C."/>
        </authorList>
    </citation>
    <scope>NUCLEOTIDE SEQUENCE [LARGE SCALE GENOMIC DNA]</scope>
    <source>
        <strain evidence="2 3">CC-CTC003</strain>
    </source>
</reference>
<dbReference type="Proteomes" id="UP000307507">
    <property type="component" value="Unassembled WGS sequence"/>
</dbReference>
<feature type="chain" id="PRO_5020840730" description="SprB repeat-containing protein" evidence="1">
    <location>
        <begin position="24"/>
        <end position="357"/>
    </location>
</feature>
<dbReference type="AlphaFoldDB" id="A0A4S3ZZB9"/>
<proteinExistence type="predicted"/>
<comment type="caution">
    <text evidence="2">The sequence shown here is derived from an EMBL/GenBank/DDBJ whole genome shotgun (WGS) entry which is preliminary data.</text>
</comment>
<accession>A0A4S3ZZB9</accession>
<organism evidence="2 3">
    <name type="scientific">Flavobacterium supellecticarium</name>
    <dbReference type="NCBI Taxonomy" id="2565924"/>
    <lineage>
        <taxon>Bacteria</taxon>
        <taxon>Pseudomonadati</taxon>
        <taxon>Bacteroidota</taxon>
        <taxon>Flavobacteriia</taxon>
        <taxon>Flavobacteriales</taxon>
        <taxon>Flavobacteriaceae</taxon>
        <taxon>Flavobacterium</taxon>
    </lineage>
</organism>
<protein>
    <recommendedName>
        <fullName evidence="4">SprB repeat-containing protein</fullName>
    </recommendedName>
</protein>
<evidence type="ECO:0000313" key="3">
    <source>
        <dbReference type="Proteomes" id="UP000307507"/>
    </source>
</evidence>